<dbReference type="InterPro" id="IPR003131">
    <property type="entry name" value="T1-type_BTB"/>
</dbReference>
<dbReference type="GeneTree" id="ENSGT00940000153881"/>
<proteinExistence type="inferred from homology"/>
<dbReference type="SMART" id="SM00225">
    <property type="entry name" value="BTB"/>
    <property type="match status" value="1"/>
</dbReference>
<dbReference type="GO" id="GO:0051260">
    <property type="term" value="P:protein homooligomerization"/>
    <property type="evidence" value="ECO:0007669"/>
    <property type="project" value="InterPro"/>
</dbReference>
<dbReference type="PANTHER" id="PTHR15859">
    <property type="entry name" value="SETA BINDING PROTEIN 1"/>
    <property type="match status" value="1"/>
</dbReference>
<dbReference type="PROSITE" id="PS50097">
    <property type="entry name" value="BTB"/>
    <property type="match status" value="1"/>
</dbReference>
<evidence type="ECO:0000313" key="7">
    <source>
        <dbReference type="Proteomes" id="UP000001073"/>
    </source>
</evidence>
<reference evidence="6" key="2">
    <citation type="submission" date="2025-08" db="UniProtKB">
        <authorList>
            <consortium name="Ensembl"/>
        </authorList>
    </citation>
    <scope>IDENTIFICATION</scope>
</reference>
<gene>
    <name evidence="6" type="primary">SHKBP1</name>
</gene>
<name>A0A2I3GXW9_NOMLE</name>
<dbReference type="EMBL" id="ADFV01054966">
    <property type="status" value="NOT_ANNOTATED_CDS"/>
    <property type="molecule type" value="Genomic_DNA"/>
</dbReference>
<evidence type="ECO:0000256" key="4">
    <source>
        <dbReference type="ARBA" id="ARBA00022737"/>
    </source>
</evidence>
<keyword evidence="4" id="KW-0677">Repeat</keyword>
<dbReference type="FunFam" id="3.30.710.10:FF:000038">
    <property type="entry name" value="BTB/POZ domain-containing protein KCTD3 isoform X1"/>
    <property type="match status" value="1"/>
</dbReference>
<dbReference type="EMBL" id="ADFV01054965">
    <property type="status" value="NOT_ANNOTATED_CDS"/>
    <property type="molecule type" value="Genomic_DNA"/>
</dbReference>
<evidence type="ECO:0000313" key="6">
    <source>
        <dbReference type="Ensembl" id="ENSNLEP00000036213.1"/>
    </source>
</evidence>
<comment type="similarity">
    <text evidence="1">Belongs to the KCTD3 family.</text>
</comment>
<evidence type="ECO:0000256" key="1">
    <source>
        <dbReference type="ARBA" id="ARBA00009572"/>
    </source>
</evidence>
<dbReference type="Pfam" id="PF02214">
    <property type="entry name" value="BTB_2"/>
    <property type="match status" value="1"/>
</dbReference>
<keyword evidence="3" id="KW-0853">WD repeat</keyword>
<dbReference type="InterPro" id="IPR047876">
    <property type="entry name" value="SHKBP1/KCTD3"/>
</dbReference>
<reference evidence="6 7" key="1">
    <citation type="submission" date="2012-10" db="EMBL/GenBank/DDBJ databases">
        <authorList>
            <consortium name="Gibbon Genome Sequencing Consortium"/>
        </authorList>
    </citation>
    <scope>NUCLEOTIDE SEQUENCE [LARGE SCALE GENOMIC DNA]</scope>
</reference>
<dbReference type="PANTHER" id="PTHR15859:SF5">
    <property type="entry name" value="SH3KBP1-BINDING PROTEIN 1"/>
    <property type="match status" value="1"/>
</dbReference>
<reference evidence="6" key="3">
    <citation type="submission" date="2025-09" db="UniProtKB">
        <authorList>
            <consortium name="Ensembl"/>
        </authorList>
    </citation>
    <scope>IDENTIFICATION</scope>
</reference>
<protein>
    <submittedName>
        <fullName evidence="6">SH3KBP1 binding protein 1</fullName>
    </submittedName>
</protein>
<evidence type="ECO:0000256" key="2">
    <source>
        <dbReference type="ARBA" id="ARBA00022553"/>
    </source>
</evidence>
<feature type="domain" description="BTB" evidence="5">
    <location>
        <begin position="19"/>
        <end position="88"/>
    </location>
</feature>
<accession>A0A2I3GXW9</accession>
<dbReference type="SUPFAM" id="SSF54695">
    <property type="entry name" value="POZ domain"/>
    <property type="match status" value="1"/>
</dbReference>
<dbReference type="InterPro" id="IPR000210">
    <property type="entry name" value="BTB/POZ_dom"/>
</dbReference>
<dbReference type="AlphaFoldDB" id="A0A2I3GXW9"/>
<organism evidence="6 7">
    <name type="scientific">Nomascus leucogenys</name>
    <name type="common">Northern white-cheeked gibbon</name>
    <name type="synonym">Hylobates leucogenys</name>
    <dbReference type="NCBI Taxonomy" id="61853"/>
    <lineage>
        <taxon>Eukaryota</taxon>
        <taxon>Metazoa</taxon>
        <taxon>Chordata</taxon>
        <taxon>Craniata</taxon>
        <taxon>Vertebrata</taxon>
        <taxon>Euteleostomi</taxon>
        <taxon>Mammalia</taxon>
        <taxon>Eutheria</taxon>
        <taxon>Euarchontoglires</taxon>
        <taxon>Primates</taxon>
        <taxon>Haplorrhini</taxon>
        <taxon>Catarrhini</taxon>
        <taxon>Hylobatidae</taxon>
        <taxon>Nomascus</taxon>
    </lineage>
</organism>
<dbReference type="EMBL" id="ADFV01054962">
    <property type="status" value="NOT_ANNOTATED_CDS"/>
    <property type="molecule type" value="Genomic_DNA"/>
</dbReference>
<dbReference type="InterPro" id="IPR011333">
    <property type="entry name" value="SKP1/BTB/POZ_sf"/>
</dbReference>
<evidence type="ECO:0000259" key="5">
    <source>
        <dbReference type="PROSITE" id="PS50097"/>
    </source>
</evidence>
<dbReference type="EMBL" id="ADFV01054964">
    <property type="status" value="NOT_ANNOTATED_CDS"/>
    <property type="molecule type" value="Genomic_DNA"/>
</dbReference>
<evidence type="ECO:0000256" key="3">
    <source>
        <dbReference type="ARBA" id="ARBA00022574"/>
    </source>
</evidence>
<dbReference type="Proteomes" id="UP000001073">
    <property type="component" value="Chromosome 17"/>
</dbReference>
<dbReference type="Gene3D" id="3.30.710.10">
    <property type="entry name" value="Potassium Channel Kv1.1, Chain A"/>
    <property type="match status" value="1"/>
</dbReference>
<keyword evidence="2" id="KW-0597">Phosphoprotein</keyword>
<dbReference type="EMBL" id="ADFV01054963">
    <property type="status" value="NOT_ANNOTATED_CDS"/>
    <property type="molecule type" value="Genomic_DNA"/>
</dbReference>
<sequence length="151" mass="16519">MAAAATAAEGVPSRGPPGEVIHLNVGGKRFSTSRQTLTWIPDSFFSSLLSGRISTLKDETGAIFIDRDPTVFAPILNFLRTKELDPRGVHGSSLLHEAQFYGLTPLVLLLQFVACSFERSWIDLLAETSSSMVTCPHQLYFPNCSQHLLPS</sequence>
<dbReference type="Ensembl" id="ENSNLET00000040966.1">
    <property type="protein sequence ID" value="ENSNLEP00000036213.1"/>
    <property type="gene ID" value="ENSNLEG00000014027.3"/>
</dbReference>
<keyword evidence="7" id="KW-1185">Reference proteome</keyword>
<dbReference type="GO" id="GO:0045742">
    <property type="term" value="P:positive regulation of epidermal growth factor receptor signaling pathway"/>
    <property type="evidence" value="ECO:0007669"/>
    <property type="project" value="TreeGrafter"/>
</dbReference>